<protein>
    <submittedName>
        <fullName evidence="2">Uncharacterized protein</fullName>
    </submittedName>
</protein>
<sequence>MLNESRRRRRGRGCGCAVARIQKAFARRFLSSYHVPSPPQVSQSALSSGLTSALTALLVLPRLLFSTRSSMALARRVTSSWHSPRALHLPLSPHSSTSQPQGIHHSIMAPTRQAASHLRQVQSTESSPQSTCGHSAVQLTKLSISGTVFAWLSLAFITLAQARVRKK</sequence>
<name>A0A316UVB1_9BASI</name>
<dbReference type="RefSeq" id="XP_025363340.1">
    <property type="nucleotide sequence ID" value="XM_025503361.1"/>
</dbReference>
<proteinExistence type="predicted"/>
<dbReference type="Proteomes" id="UP000245884">
    <property type="component" value="Unassembled WGS sequence"/>
</dbReference>
<feature type="transmembrane region" description="Helical" evidence="1">
    <location>
        <begin position="144"/>
        <end position="162"/>
    </location>
</feature>
<dbReference type="AlphaFoldDB" id="A0A316UVB1"/>
<dbReference type="GeneID" id="37025184"/>
<keyword evidence="1" id="KW-0812">Transmembrane</keyword>
<keyword evidence="1" id="KW-0472">Membrane</keyword>
<keyword evidence="1" id="KW-1133">Transmembrane helix</keyword>
<evidence type="ECO:0000256" key="1">
    <source>
        <dbReference type="SAM" id="Phobius"/>
    </source>
</evidence>
<dbReference type="EMBL" id="KZ819664">
    <property type="protein sequence ID" value="PWN28728.1"/>
    <property type="molecule type" value="Genomic_DNA"/>
</dbReference>
<organism evidence="2 3">
    <name type="scientific">Jaminaea rosea</name>
    <dbReference type="NCBI Taxonomy" id="1569628"/>
    <lineage>
        <taxon>Eukaryota</taxon>
        <taxon>Fungi</taxon>
        <taxon>Dikarya</taxon>
        <taxon>Basidiomycota</taxon>
        <taxon>Ustilaginomycotina</taxon>
        <taxon>Exobasidiomycetes</taxon>
        <taxon>Microstromatales</taxon>
        <taxon>Microstromatales incertae sedis</taxon>
        <taxon>Jaminaea</taxon>
    </lineage>
</organism>
<gene>
    <name evidence="2" type="ORF">BDZ90DRAFT_129252</name>
</gene>
<keyword evidence="3" id="KW-1185">Reference proteome</keyword>
<reference evidence="2 3" key="1">
    <citation type="journal article" date="2018" name="Mol. Biol. Evol.">
        <title>Broad Genomic Sampling Reveals a Smut Pathogenic Ancestry of the Fungal Clade Ustilaginomycotina.</title>
        <authorList>
            <person name="Kijpornyongpan T."/>
            <person name="Mondo S.J."/>
            <person name="Barry K."/>
            <person name="Sandor L."/>
            <person name="Lee J."/>
            <person name="Lipzen A."/>
            <person name="Pangilinan J."/>
            <person name="LaButti K."/>
            <person name="Hainaut M."/>
            <person name="Henrissat B."/>
            <person name="Grigoriev I.V."/>
            <person name="Spatafora J.W."/>
            <person name="Aime M.C."/>
        </authorList>
    </citation>
    <scope>NUCLEOTIDE SEQUENCE [LARGE SCALE GENOMIC DNA]</scope>
    <source>
        <strain evidence="2 3">MCA 5214</strain>
    </source>
</reference>
<accession>A0A316UVB1</accession>
<evidence type="ECO:0000313" key="2">
    <source>
        <dbReference type="EMBL" id="PWN28728.1"/>
    </source>
</evidence>
<evidence type="ECO:0000313" key="3">
    <source>
        <dbReference type="Proteomes" id="UP000245884"/>
    </source>
</evidence>